<dbReference type="InterPro" id="IPR049945">
    <property type="entry name" value="AAA_22"/>
</dbReference>
<sequence length="283" mass="31819">MAEQVALTNTAPRPPRGLVGFQVTKQHRRFVEFADAVRRHRYIGACYGAPGLGKTLSARTYAAADDWDRWATDRYTRGTTLPGSLLASRTLLYTPHVNVTARRLHLEVDIQTYALGADINRALDPDCHPDFDDDALTPSRTELLIVDEADRLKTSALEALRDFFDRSDIGLILIGMPGFDRQLARYPQLYSRIGFAHQYRPLDAEDIPTVLAHYWQQLGHPYDNNDPNHVEAANSVTRITGGNFRLIERLMTQTARVIEINNLDRITPSAVHAARQMLVVGTT</sequence>
<dbReference type="Pfam" id="PF13401">
    <property type="entry name" value="AAA_22"/>
    <property type="match status" value="1"/>
</dbReference>
<dbReference type="GO" id="GO:0016887">
    <property type="term" value="F:ATP hydrolysis activity"/>
    <property type="evidence" value="ECO:0007669"/>
    <property type="project" value="InterPro"/>
</dbReference>
<organism evidence="2 3">
    <name type="scientific">Nakamurella endophytica</name>
    <dbReference type="NCBI Taxonomy" id="1748367"/>
    <lineage>
        <taxon>Bacteria</taxon>
        <taxon>Bacillati</taxon>
        <taxon>Actinomycetota</taxon>
        <taxon>Actinomycetes</taxon>
        <taxon>Nakamurellales</taxon>
        <taxon>Nakamurellaceae</taxon>
        <taxon>Nakamurella</taxon>
    </lineage>
</organism>
<dbReference type="PANTHER" id="PTHR35894">
    <property type="entry name" value="GENERAL SECRETION PATHWAY PROTEIN A-RELATED"/>
    <property type="match status" value="1"/>
</dbReference>
<reference evidence="2" key="2">
    <citation type="submission" date="2020-09" db="EMBL/GenBank/DDBJ databases">
        <authorList>
            <person name="Sun Q."/>
            <person name="Zhou Y."/>
        </authorList>
    </citation>
    <scope>NUCLEOTIDE SEQUENCE</scope>
    <source>
        <strain evidence="2">CGMCC 4.7308</strain>
    </source>
</reference>
<dbReference type="AlphaFoldDB" id="A0A917WNJ0"/>
<dbReference type="Proteomes" id="UP000655208">
    <property type="component" value="Unassembled WGS sequence"/>
</dbReference>
<dbReference type="InterPro" id="IPR027417">
    <property type="entry name" value="P-loop_NTPase"/>
</dbReference>
<name>A0A917WNJ0_9ACTN</name>
<feature type="domain" description="ORC1/DEAH AAA+ ATPase" evidence="1">
    <location>
        <begin position="39"/>
        <end position="183"/>
    </location>
</feature>
<evidence type="ECO:0000313" key="3">
    <source>
        <dbReference type="Proteomes" id="UP000655208"/>
    </source>
</evidence>
<dbReference type="SUPFAM" id="SSF52540">
    <property type="entry name" value="P-loop containing nucleoside triphosphate hydrolases"/>
    <property type="match status" value="1"/>
</dbReference>
<gene>
    <name evidence="2" type="ORF">GCM10011594_41550</name>
</gene>
<accession>A0A917WNJ0</accession>
<dbReference type="Gene3D" id="3.40.50.300">
    <property type="entry name" value="P-loop containing nucleotide triphosphate hydrolases"/>
    <property type="match status" value="1"/>
</dbReference>
<dbReference type="RefSeq" id="WP_188944780.1">
    <property type="nucleotide sequence ID" value="NZ_BMNA01000017.1"/>
</dbReference>
<evidence type="ECO:0000313" key="2">
    <source>
        <dbReference type="EMBL" id="GGM17182.1"/>
    </source>
</evidence>
<evidence type="ECO:0000259" key="1">
    <source>
        <dbReference type="Pfam" id="PF13401"/>
    </source>
</evidence>
<keyword evidence="2" id="KW-0547">Nucleotide-binding</keyword>
<comment type="caution">
    <text evidence="2">The sequence shown here is derived from an EMBL/GenBank/DDBJ whole genome shotgun (WGS) entry which is preliminary data.</text>
</comment>
<reference evidence="2" key="1">
    <citation type="journal article" date="2014" name="Int. J. Syst. Evol. Microbiol.">
        <title>Complete genome sequence of Corynebacterium casei LMG S-19264T (=DSM 44701T), isolated from a smear-ripened cheese.</title>
        <authorList>
            <consortium name="US DOE Joint Genome Institute (JGI-PGF)"/>
            <person name="Walter F."/>
            <person name="Albersmeier A."/>
            <person name="Kalinowski J."/>
            <person name="Ruckert C."/>
        </authorList>
    </citation>
    <scope>NUCLEOTIDE SEQUENCE</scope>
    <source>
        <strain evidence="2">CGMCC 4.7308</strain>
    </source>
</reference>
<keyword evidence="3" id="KW-1185">Reference proteome</keyword>
<proteinExistence type="predicted"/>
<dbReference type="InterPro" id="IPR052026">
    <property type="entry name" value="ExeA_AAA_ATPase_DNA-bind"/>
</dbReference>
<keyword evidence="2" id="KW-0067">ATP-binding</keyword>
<dbReference type="EMBL" id="BMNA01000017">
    <property type="protein sequence ID" value="GGM17182.1"/>
    <property type="molecule type" value="Genomic_DNA"/>
</dbReference>
<protein>
    <submittedName>
        <fullName evidence="2">ATP-binding protein</fullName>
    </submittedName>
</protein>
<dbReference type="GO" id="GO:0005524">
    <property type="term" value="F:ATP binding"/>
    <property type="evidence" value="ECO:0007669"/>
    <property type="project" value="UniProtKB-KW"/>
</dbReference>
<dbReference type="PANTHER" id="PTHR35894:SF1">
    <property type="entry name" value="PHOSPHORIBULOKINASE _ URIDINE KINASE FAMILY"/>
    <property type="match status" value="1"/>
</dbReference>